<dbReference type="EMBL" id="BPVZ01000288">
    <property type="protein sequence ID" value="GKV49185.1"/>
    <property type="molecule type" value="Genomic_DNA"/>
</dbReference>
<proteinExistence type="predicted"/>
<sequence>MKREKTSKLADALRDAQHKQQAAALLFFHLEDLAKKIASMRKQSIACCS</sequence>
<evidence type="ECO:0000313" key="2">
    <source>
        <dbReference type="Proteomes" id="UP001054252"/>
    </source>
</evidence>
<comment type="caution">
    <text evidence="1">The sequence shown here is derived from an EMBL/GenBank/DDBJ whole genome shotgun (WGS) entry which is preliminary data.</text>
</comment>
<evidence type="ECO:0000313" key="1">
    <source>
        <dbReference type="EMBL" id="GKV49185.1"/>
    </source>
</evidence>
<keyword evidence="2" id="KW-1185">Reference proteome</keyword>
<reference evidence="1 2" key="1">
    <citation type="journal article" date="2021" name="Commun. Biol.">
        <title>The genome of Shorea leprosula (Dipterocarpaceae) highlights the ecological relevance of drought in aseasonal tropical rainforests.</title>
        <authorList>
            <person name="Ng K.K.S."/>
            <person name="Kobayashi M.J."/>
            <person name="Fawcett J.A."/>
            <person name="Hatakeyama M."/>
            <person name="Paape T."/>
            <person name="Ng C.H."/>
            <person name="Ang C.C."/>
            <person name="Tnah L.H."/>
            <person name="Lee C.T."/>
            <person name="Nishiyama T."/>
            <person name="Sese J."/>
            <person name="O'Brien M.J."/>
            <person name="Copetti D."/>
            <person name="Mohd Noor M.I."/>
            <person name="Ong R.C."/>
            <person name="Putra M."/>
            <person name="Sireger I.Z."/>
            <person name="Indrioko S."/>
            <person name="Kosugi Y."/>
            <person name="Izuno A."/>
            <person name="Isagi Y."/>
            <person name="Lee S.L."/>
            <person name="Shimizu K.K."/>
        </authorList>
    </citation>
    <scope>NUCLEOTIDE SEQUENCE [LARGE SCALE GENOMIC DNA]</scope>
    <source>
        <strain evidence="1">214</strain>
    </source>
</reference>
<name>A0AAV5MI62_9ROSI</name>
<gene>
    <name evidence="1" type="ORF">SLEP1_g55949</name>
</gene>
<organism evidence="1 2">
    <name type="scientific">Rubroshorea leprosula</name>
    <dbReference type="NCBI Taxonomy" id="152421"/>
    <lineage>
        <taxon>Eukaryota</taxon>
        <taxon>Viridiplantae</taxon>
        <taxon>Streptophyta</taxon>
        <taxon>Embryophyta</taxon>
        <taxon>Tracheophyta</taxon>
        <taxon>Spermatophyta</taxon>
        <taxon>Magnoliopsida</taxon>
        <taxon>eudicotyledons</taxon>
        <taxon>Gunneridae</taxon>
        <taxon>Pentapetalae</taxon>
        <taxon>rosids</taxon>
        <taxon>malvids</taxon>
        <taxon>Malvales</taxon>
        <taxon>Dipterocarpaceae</taxon>
        <taxon>Rubroshorea</taxon>
    </lineage>
</organism>
<protein>
    <submittedName>
        <fullName evidence="1">Uncharacterized protein</fullName>
    </submittedName>
</protein>
<dbReference type="Proteomes" id="UP001054252">
    <property type="component" value="Unassembled WGS sequence"/>
</dbReference>
<dbReference type="AlphaFoldDB" id="A0AAV5MI62"/>
<accession>A0AAV5MI62</accession>